<organism evidence="5 6">
    <name type="scientific">Eubacterium segne</name>
    <dbReference type="NCBI Taxonomy" id="2763045"/>
    <lineage>
        <taxon>Bacteria</taxon>
        <taxon>Bacillati</taxon>
        <taxon>Bacillota</taxon>
        <taxon>Clostridia</taxon>
        <taxon>Eubacteriales</taxon>
        <taxon>Eubacteriaceae</taxon>
        <taxon>Eubacterium</taxon>
    </lineage>
</organism>
<evidence type="ECO:0000256" key="3">
    <source>
        <dbReference type="ARBA" id="ARBA00022839"/>
    </source>
</evidence>
<sequence length="339" mass="41105">MMDYIVMDLEWNQNPYGKSNYYPDLPFEIIEIGAVRVSEDREILDSYQQVIRPRVYKKLHYKIREITHFTEEELKEGKDFKRAIIEFLDWCGDDYMFCTWGSMDLTELQKNMKHYRLERVLDFPLFFVDLQKMFSLRYDDGHMKRTLTSAVEYLKIDEDHEFHRALSDAYYTARVMQTMDFDKYKNRLSIDTFYSPRIKEEEIFVRFDEYTKLVTREFLSKEEMFEDKDVSDMKCNKCGKYLKKELDWFSDCGKTYYCLGKCAVHGYVRGKIKIKKVEDDSFFAIKIMKSTDEEGAKSIYDKQESIREKRRERRQRSLDKEIVIDELWDENEDENEDDD</sequence>
<dbReference type="Gene3D" id="3.30.420.10">
    <property type="entry name" value="Ribonuclease H-like superfamily/Ribonuclease H"/>
    <property type="match status" value="1"/>
</dbReference>
<name>A0ABR7F3V0_9FIRM</name>
<dbReference type="Pfam" id="PF00929">
    <property type="entry name" value="RNase_T"/>
    <property type="match status" value="1"/>
</dbReference>
<evidence type="ECO:0000313" key="6">
    <source>
        <dbReference type="Proteomes" id="UP000597877"/>
    </source>
</evidence>
<keyword evidence="6" id="KW-1185">Reference proteome</keyword>
<dbReference type="Proteomes" id="UP000597877">
    <property type="component" value="Unassembled WGS sequence"/>
</dbReference>
<dbReference type="InterPro" id="IPR012337">
    <property type="entry name" value="RNaseH-like_sf"/>
</dbReference>
<reference evidence="5 6" key="1">
    <citation type="submission" date="2020-08" db="EMBL/GenBank/DDBJ databases">
        <title>Genome public.</title>
        <authorList>
            <person name="Liu C."/>
            <person name="Sun Q."/>
        </authorList>
    </citation>
    <scope>NUCLEOTIDE SEQUENCE [LARGE SCALE GENOMIC DNA]</scope>
    <source>
        <strain evidence="5 6">BX4</strain>
    </source>
</reference>
<gene>
    <name evidence="5" type="ORF">H8S00_07680</name>
</gene>
<dbReference type="SUPFAM" id="SSF53098">
    <property type="entry name" value="Ribonuclease H-like"/>
    <property type="match status" value="1"/>
</dbReference>
<dbReference type="PANTHER" id="PTHR23044:SF61">
    <property type="entry name" value="3'-5' EXORIBONUCLEASE 1-RELATED"/>
    <property type="match status" value="1"/>
</dbReference>
<proteinExistence type="predicted"/>
<dbReference type="InterPro" id="IPR047201">
    <property type="entry name" value="ERI-1_3'hExo-like"/>
</dbReference>
<dbReference type="GO" id="GO:0004527">
    <property type="term" value="F:exonuclease activity"/>
    <property type="evidence" value="ECO:0007669"/>
    <property type="project" value="UniProtKB-KW"/>
</dbReference>
<dbReference type="EMBL" id="JACOOZ010000004">
    <property type="protein sequence ID" value="MBC5667857.1"/>
    <property type="molecule type" value="Genomic_DNA"/>
</dbReference>
<accession>A0ABR7F3V0</accession>
<evidence type="ECO:0000256" key="1">
    <source>
        <dbReference type="ARBA" id="ARBA00022722"/>
    </source>
</evidence>
<dbReference type="SMART" id="SM00479">
    <property type="entry name" value="EXOIII"/>
    <property type="match status" value="1"/>
</dbReference>
<dbReference type="InterPro" id="IPR036397">
    <property type="entry name" value="RNaseH_sf"/>
</dbReference>
<dbReference type="InterPro" id="IPR051274">
    <property type="entry name" value="3-5_Exoribonuclease"/>
</dbReference>
<feature type="domain" description="Exonuclease" evidence="4">
    <location>
        <begin position="3"/>
        <end position="185"/>
    </location>
</feature>
<dbReference type="CDD" id="cd06133">
    <property type="entry name" value="ERI-1_3'hExo_like"/>
    <property type="match status" value="1"/>
</dbReference>
<dbReference type="InterPro" id="IPR013520">
    <property type="entry name" value="Ribonucl_H"/>
</dbReference>
<dbReference type="PANTHER" id="PTHR23044">
    <property type="entry name" value="3'-5' EXONUCLEASE ERI1-RELATED"/>
    <property type="match status" value="1"/>
</dbReference>
<evidence type="ECO:0000256" key="2">
    <source>
        <dbReference type="ARBA" id="ARBA00022801"/>
    </source>
</evidence>
<keyword evidence="1" id="KW-0540">Nuclease</keyword>
<protein>
    <submittedName>
        <fullName evidence="5">Exonuclease domain-containing protein</fullName>
    </submittedName>
</protein>
<keyword evidence="2" id="KW-0378">Hydrolase</keyword>
<keyword evidence="3 5" id="KW-0269">Exonuclease</keyword>
<evidence type="ECO:0000313" key="5">
    <source>
        <dbReference type="EMBL" id="MBC5667857.1"/>
    </source>
</evidence>
<evidence type="ECO:0000259" key="4">
    <source>
        <dbReference type="SMART" id="SM00479"/>
    </source>
</evidence>
<comment type="caution">
    <text evidence="5">The sequence shown here is derived from an EMBL/GenBank/DDBJ whole genome shotgun (WGS) entry which is preliminary data.</text>
</comment>